<accession>A0A5S9QID6</accession>
<proteinExistence type="inferred from homology"/>
<comment type="pathway">
    <text evidence="3 15">Cofactor biosynthesis; FMN biosynthesis; FMN from riboflavin (ATP route): step 1/1.</text>
</comment>
<dbReference type="EMBL" id="CACSIK010000003">
    <property type="protein sequence ID" value="CAA0109478.1"/>
    <property type="molecule type" value="Genomic_DNA"/>
</dbReference>
<evidence type="ECO:0000256" key="7">
    <source>
        <dbReference type="ARBA" id="ARBA00022695"/>
    </source>
</evidence>
<dbReference type="PANTHER" id="PTHR22749:SF6">
    <property type="entry name" value="RIBOFLAVIN KINASE"/>
    <property type="match status" value="1"/>
</dbReference>
<sequence>MELIRGFQHFRSRHSGCVATIGAFDGVHLGHQAVLRQLIAKGREMGLPSTVVIFEPLPREFFSPDEAPARLMSFREKFIALRDLGIDRVMRIQFTPAFREMTANDFIHKLFVEGLGAKYIVVGDDLRFGRNRSGDFDLLRKVGQVAGFEVVDTATLEVTQERVSSTRIREVLGEADFALAERLLGRPYSISGRVIVGQQLGRTIGTPTANVELHRLRSPLSGVFAVEVYGADNVMRPGVANVGVRPTVGDLSKAILEVHLLDFKQDIYGRKIKVVFRKKLRNEHKFDGLDALKAQITRDVEQARRYFDL</sequence>
<keyword evidence="6 15" id="KW-0808">Transferase</keyword>
<dbReference type="GO" id="GO:0008531">
    <property type="term" value="F:riboflavin kinase activity"/>
    <property type="evidence" value="ECO:0007669"/>
    <property type="project" value="UniProtKB-UniRule"/>
</dbReference>
<evidence type="ECO:0000313" key="17">
    <source>
        <dbReference type="EMBL" id="CAA0109478.1"/>
    </source>
</evidence>
<comment type="similarity">
    <text evidence="15">Belongs to the ribF family.</text>
</comment>
<dbReference type="NCBIfam" id="NF004159">
    <property type="entry name" value="PRK05627.1-2"/>
    <property type="match status" value="1"/>
</dbReference>
<dbReference type="GO" id="GO:0006747">
    <property type="term" value="P:FAD biosynthetic process"/>
    <property type="evidence" value="ECO:0007669"/>
    <property type="project" value="UniProtKB-UniRule"/>
</dbReference>
<dbReference type="GO" id="GO:0009231">
    <property type="term" value="P:riboflavin biosynthetic process"/>
    <property type="evidence" value="ECO:0007669"/>
    <property type="project" value="InterPro"/>
</dbReference>
<keyword evidence="4 15" id="KW-0285">Flavoprotein</keyword>
<dbReference type="RefSeq" id="WP_159269807.1">
    <property type="nucleotide sequence ID" value="NZ_CACSIK010000003.1"/>
</dbReference>
<dbReference type="SUPFAM" id="SSF52374">
    <property type="entry name" value="Nucleotidylyl transferase"/>
    <property type="match status" value="1"/>
</dbReference>
<dbReference type="EMBL" id="CACSIM010000006">
    <property type="protein sequence ID" value="CAA0117675.1"/>
    <property type="molecule type" value="Genomic_DNA"/>
</dbReference>
<evidence type="ECO:0000256" key="9">
    <source>
        <dbReference type="ARBA" id="ARBA00022777"/>
    </source>
</evidence>
<evidence type="ECO:0000313" key="18">
    <source>
        <dbReference type="EMBL" id="CAA0117675.1"/>
    </source>
</evidence>
<evidence type="ECO:0000256" key="1">
    <source>
        <dbReference type="ARBA" id="ARBA00002121"/>
    </source>
</evidence>
<comment type="catalytic activity">
    <reaction evidence="14 15">
        <text>FMN + ATP + H(+) = FAD + diphosphate</text>
        <dbReference type="Rhea" id="RHEA:17237"/>
        <dbReference type="ChEBI" id="CHEBI:15378"/>
        <dbReference type="ChEBI" id="CHEBI:30616"/>
        <dbReference type="ChEBI" id="CHEBI:33019"/>
        <dbReference type="ChEBI" id="CHEBI:57692"/>
        <dbReference type="ChEBI" id="CHEBI:58210"/>
        <dbReference type="EC" id="2.7.7.2"/>
    </reaction>
</comment>
<dbReference type="OrthoDB" id="9803667at2"/>
<organism evidence="18 20">
    <name type="scientific">Zhongshania aliphaticivorans</name>
    <dbReference type="NCBI Taxonomy" id="1470434"/>
    <lineage>
        <taxon>Bacteria</taxon>
        <taxon>Pseudomonadati</taxon>
        <taxon>Pseudomonadota</taxon>
        <taxon>Gammaproteobacteria</taxon>
        <taxon>Cellvibrionales</taxon>
        <taxon>Spongiibacteraceae</taxon>
        <taxon>Zhongshania</taxon>
    </lineage>
</organism>
<dbReference type="GO" id="GO:0009398">
    <property type="term" value="P:FMN biosynthetic process"/>
    <property type="evidence" value="ECO:0007669"/>
    <property type="project" value="UniProtKB-UniRule"/>
</dbReference>
<dbReference type="FunFam" id="3.40.50.620:FF:000021">
    <property type="entry name" value="Riboflavin biosynthesis protein"/>
    <property type="match status" value="1"/>
</dbReference>
<evidence type="ECO:0000256" key="8">
    <source>
        <dbReference type="ARBA" id="ARBA00022741"/>
    </source>
</evidence>
<dbReference type="EC" id="2.7.1.26" evidence="15"/>
<dbReference type="NCBIfam" id="TIGR00083">
    <property type="entry name" value="ribF"/>
    <property type="match status" value="1"/>
</dbReference>
<dbReference type="Gene3D" id="3.40.50.620">
    <property type="entry name" value="HUPs"/>
    <property type="match status" value="1"/>
</dbReference>
<evidence type="ECO:0000256" key="11">
    <source>
        <dbReference type="ARBA" id="ARBA00022840"/>
    </source>
</evidence>
<dbReference type="PANTHER" id="PTHR22749">
    <property type="entry name" value="RIBOFLAVIN KINASE/FMN ADENYLYLTRANSFERASE"/>
    <property type="match status" value="1"/>
</dbReference>
<dbReference type="InterPro" id="IPR014729">
    <property type="entry name" value="Rossmann-like_a/b/a_fold"/>
</dbReference>
<dbReference type="PIRSF" id="PIRSF004491">
    <property type="entry name" value="FAD_Synth"/>
    <property type="match status" value="1"/>
</dbReference>
<dbReference type="NCBIfam" id="NF004162">
    <property type="entry name" value="PRK05627.1-5"/>
    <property type="match status" value="1"/>
</dbReference>
<dbReference type="InterPro" id="IPR002606">
    <property type="entry name" value="Riboflavin_kinase_bac"/>
</dbReference>
<keyword evidence="7 15" id="KW-0548">Nucleotidyltransferase</keyword>
<dbReference type="GO" id="GO:0003919">
    <property type="term" value="F:FMN adenylyltransferase activity"/>
    <property type="evidence" value="ECO:0007669"/>
    <property type="project" value="UniProtKB-UniRule"/>
</dbReference>
<evidence type="ECO:0000313" key="20">
    <source>
        <dbReference type="Proteomes" id="UP000439591"/>
    </source>
</evidence>
<name>A0A5S9QID6_9GAMM</name>
<evidence type="ECO:0000259" key="16">
    <source>
        <dbReference type="SMART" id="SM00904"/>
    </source>
</evidence>
<evidence type="ECO:0000256" key="5">
    <source>
        <dbReference type="ARBA" id="ARBA00022643"/>
    </source>
</evidence>
<dbReference type="CDD" id="cd02064">
    <property type="entry name" value="FAD_synthetase_N"/>
    <property type="match status" value="1"/>
</dbReference>
<keyword evidence="12" id="KW-0511">Multifunctional enzyme</keyword>
<comment type="function">
    <text evidence="1">Catalyzes the phosphorylation of riboflavin to FMN followed by the adenylation of FMN to FAD.</text>
</comment>
<evidence type="ECO:0000256" key="10">
    <source>
        <dbReference type="ARBA" id="ARBA00022827"/>
    </source>
</evidence>
<evidence type="ECO:0000256" key="4">
    <source>
        <dbReference type="ARBA" id="ARBA00022630"/>
    </source>
</evidence>
<dbReference type="SMART" id="SM00904">
    <property type="entry name" value="Flavokinase"/>
    <property type="match status" value="1"/>
</dbReference>
<evidence type="ECO:0000256" key="2">
    <source>
        <dbReference type="ARBA" id="ARBA00004726"/>
    </source>
</evidence>
<comment type="pathway">
    <text evidence="2 15">Cofactor biosynthesis; FAD biosynthesis; FAD from FMN: step 1/1.</text>
</comment>
<evidence type="ECO:0000256" key="14">
    <source>
        <dbReference type="ARBA" id="ARBA00049494"/>
    </source>
</evidence>
<dbReference type="Gene3D" id="2.40.30.30">
    <property type="entry name" value="Riboflavin kinase-like"/>
    <property type="match status" value="1"/>
</dbReference>
<evidence type="ECO:0000256" key="13">
    <source>
        <dbReference type="ARBA" id="ARBA00047880"/>
    </source>
</evidence>
<protein>
    <recommendedName>
        <fullName evidence="15">Riboflavin biosynthesis protein</fullName>
    </recommendedName>
    <domain>
        <recommendedName>
            <fullName evidence="15">Riboflavin kinase</fullName>
            <ecNumber evidence="15">2.7.1.26</ecNumber>
        </recommendedName>
        <alternativeName>
            <fullName evidence="15">Flavokinase</fullName>
        </alternativeName>
    </domain>
    <domain>
        <recommendedName>
            <fullName evidence="15">FMN adenylyltransferase</fullName>
            <ecNumber evidence="15">2.7.7.2</ecNumber>
        </recommendedName>
        <alternativeName>
            <fullName evidence="15">FAD pyrophosphorylase</fullName>
        </alternativeName>
        <alternativeName>
            <fullName evidence="15">FAD synthase</fullName>
        </alternativeName>
    </domain>
</protein>
<evidence type="ECO:0000256" key="12">
    <source>
        <dbReference type="ARBA" id="ARBA00023268"/>
    </source>
</evidence>
<dbReference type="Pfam" id="PF01687">
    <property type="entry name" value="Flavokinase"/>
    <property type="match status" value="1"/>
</dbReference>
<evidence type="ECO:0000256" key="6">
    <source>
        <dbReference type="ARBA" id="ARBA00022679"/>
    </source>
</evidence>
<dbReference type="AlphaFoldDB" id="A0A5S9QID6"/>
<feature type="domain" description="Riboflavin kinase" evidence="16">
    <location>
        <begin position="183"/>
        <end position="308"/>
    </location>
</feature>
<keyword evidence="9 15" id="KW-0418">Kinase</keyword>
<dbReference type="UniPathway" id="UPA00277">
    <property type="reaction ID" value="UER00407"/>
</dbReference>
<keyword evidence="10 15" id="KW-0274">FAD</keyword>
<dbReference type="InterPro" id="IPR015865">
    <property type="entry name" value="Riboflavin_kinase_bac/euk"/>
</dbReference>
<keyword evidence="8 15" id="KW-0547">Nucleotide-binding</keyword>
<evidence type="ECO:0000256" key="15">
    <source>
        <dbReference type="PIRNR" id="PIRNR004491"/>
    </source>
</evidence>
<dbReference type="SUPFAM" id="SSF82114">
    <property type="entry name" value="Riboflavin kinase-like"/>
    <property type="match status" value="1"/>
</dbReference>
<dbReference type="InterPro" id="IPR023468">
    <property type="entry name" value="Riboflavin_kinase"/>
</dbReference>
<evidence type="ECO:0000313" key="19">
    <source>
        <dbReference type="Proteomes" id="UP000435877"/>
    </source>
</evidence>
<dbReference type="Pfam" id="PF06574">
    <property type="entry name" value="FAD_syn"/>
    <property type="match status" value="1"/>
</dbReference>
<dbReference type="NCBIfam" id="NF004163">
    <property type="entry name" value="PRK05627.1-6"/>
    <property type="match status" value="1"/>
</dbReference>
<dbReference type="Proteomes" id="UP000439591">
    <property type="component" value="Unassembled WGS sequence"/>
</dbReference>
<dbReference type="GO" id="GO:0005524">
    <property type="term" value="F:ATP binding"/>
    <property type="evidence" value="ECO:0007669"/>
    <property type="project" value="UniProtKB-UniRule"/>
</dbReference>
<comment type="catalytic activity">
    <reaction evidence="13 15">
        <text>riboflavin + ATP = FMN + ADP + H(+)</text>
        <dbReference type="Rhea" id="RHEA:14357"/>
        <dbReference type="ChEBI" id="CHEBI:15378"/>
        <dbReference type="ChEBI" id="CHEBI:30616"/>
        <dbReference type="ChEBI" id="CHEBI:57986"/>
        <dbReference type="ChEBI" id="CHEBI:58210"/>
        <dbReference type="ChEBI" id="CHEBI:456216"/>
        <dbReference type="EC" id="2.7.1.26"/>
    </reaction>
</comment>
<evidence type="ECO:0000256" key="3">
    <source>
        <dbReference type="ARBA" id="ARBA00005201"/>
    </source>
</evidence>
<dbReference type="Proteomes" id="UP000435877">
    <property type="component" value="Unassembled WGS sequence"/>
</dbReference>
<dbReference type="UniPathway" id="UPA00276">
    <property type="reaction ID" value="UER00406"/>
</dbReference>
<dbReference type="InterPro" id="IPR023465">
    <property type="entry name" value="Riboflavin_kinase_dom_sf"/>
</dbReference>
<dbReference type="NCBIfam" id="NF004160">
    <property type="entry name" value="PRK05627.1-3"/>
    <property type="match status" value="1"/>
</dbReference>
<keyword evidence="5 15" id="KW-0288">FMN</keyword>
<keyword evidence="19" id="KW-1185">Reference proteome</keyword>
<reference evidence="19 20" key="1">
    <citation type="submission" date="2019-11" db="EMBL/GenBank/DDBJ databases">
        <authorList>
            <person name="Holert J."/>
        </authorList>
    </citation>
    <scope>NUCLEOTIDE SEQUENCE [LARGE SCALE GENOMIC DNA]</scope>
    <source>
        <strain evidence="18">BC3_2A</strain>
        <strain evidence="17">SB11_1A</strain>
    </source>
</reference>
<dbReference type="InterPro" id="IPR015864">
    <property type="entry name" value="FAD_synthase"/>
</dbReference>
<keyword evidence="11 15" id="KW-0067">ATP-binding</keyword>
<dbReference type="EC" id="2.7.7.2" evidence="15"/>
<gene>
    <name evidence="18" type="primary">ribF</name>
    <name evidence="17" type="ORF">IHBHHGIJ_03096</name>
    <name evidence="18" type="ORF">KFEGEMFD_03309</name>
</gene>